<dbReference type="EMBL" id="BMAV01004209">
    <property type="protein sequence ID" value="GFY44361.1"/>
    <property type="molecule type" value="Genomic_DNA"/>
</dbReference>
<name>A0A8X6X1S3_9ARAC</name>
<sequence length="118" mass="13523">MGDFTNSEKADLHLMYSNVNGYGTAVLRLYQERFPSFFIVLIVAKWQEINCGTIEISEPSCRNVDIDRVRTSFSKWSTLHRTRLPTPDLWPISISPVRNIANNLRTIYSLSCLVPVLC</sequence>
<comment type="caution">
    <text evidence="1">The sequence shown here is derived from an EMBL/GenBank/DDBJ whole genome shotgun (WGS) entry which is preliminary data.</text>
</comment>
<accession>A0A8X6X1S3</accession>
<gene>
    <name evidence="1" type="ORF">TNIN_478921</name>
</gene>
<organism evidence="1 2">
    <name type="scientific">Trichonephila inaurata madagascariensis</name>
    <dbReference type="NCBI Taxonomy" id="2747483"/>
    <lineage>
        <taxon>Eukaryota</taxon>
        <taxon>Metazoa</taxon>
        <taxon>Ecdysozoa</taxon>
        <taxon>Arthropoda</taxon>
        <taxon>Chelicerata</taxon>
        <taxon>Arachnida</taxon>
        <taxon>Araneae</taxon>
        <taxon>Araneomorphae</taxon>
        <taxon>Entelegynae</taxon>
        <taxon>Araneoidea</taxon>
        <taxon>Nephilidae</taxon>
        <taxon>Trichonephila</taxon>
        <taxon>Trichonephila inaurata</taxon>
    </lineage>
</organism>
<dbReference type="Proteomes" id="UP000886998">
    <property type="component" value="Unassembled WGS sequence"/>
</dbReference>
<keyword evidence="2" id="KW-1185">Reference proteome</keyword>
<protein>
    <submittedName>
        <fullName evidence="1">Uncharacterized protein</fullName>
    </submittedName>
</protein>
<evidence type="ECO:0000313" key="1">
    <source>
        <dbReference type="EMBL" id="GFY44361.1"/>
    </source>
</evidence>
<proteinExistence type="predicted"/>
<evidence type="ECO:0000313" key="2">
    <source>
        <dbReference type="Proteomes" id="UP000886998"/>
    </source>
</evidence>
<reference evidence="1" key="1">
    <citation type="submission" date="2020-08" db="EMBL/GenBank/DDBJ databases">
        <title>Multicomponent nature underlies the extraordinary mechanical properties of spider dragline silk.</title>
        <authorList>
            <person name="Kono N."/>
            <person name="Nakamura H."/>
            <person name="Mori M."/>
            <person name="Yoshida Y."/>
            <person name="Ohtoshi R."/>
            <person name="Malay A.D."/>
            <person name="Moran D.A.P."/>
            <person name="Tomita M."/>
            <person name="Numata K."/>
            <person name="Arakawa K."/>
        </authorList>
    </citation>
    <scope>NUCLEOTIDE SEQUENCE</scope>
</reference>
<dbReference type="AlphaFoldDB" id="A0A8X6X1S3"/>